<accession>A0A9X2NHP5</accession>
<gene>
    <name evidence="5" type="ORF">M8542_39610</name>
</gene>
<dbReference type="Pfam" id="PF01638">
    <property type="entry name" value="HxlR"/>
    <property type="match status" value="1"/>
</dbReference>
<evidence type="ECO:0000256" key="1">
    <source>
        <dbReference type="ARBA" id="ARBA00023015"/>
    </source>
</evidence>
<dbReference type="PROSITE" id="PS51118">
    <property type="entry name" value="HTH_HXLR"/>
    <property type="match status" value="1"/>
</dbReference>
<dbReference type="PANTHER" id="PTHR33204:SF18">
    <property type="entry name" value="TRANSCRIPTIONAL REGULATORY PROTEIN"/>
    <property type="match status" value="1"/>
</dbReference>
<keyword evidence="6" id="KW-1185">Reference proteome</keyword>
<dbReference type="PANTHER" id="PTHR33204">
    <property type="entry name" value="TRANSCRIPTIONAL REGULATOR, MARR FAMILY"/>
    <property type="match status" value="1"/>
</dbReference>
<dbReference type="InterPro" id="IPR036390">
    <property type="entry name" value="WH_DNA-bd_sf"/>
</dbReference>
<dbReference type="SUPFAM" id="SSF46785">
    <property type="entry name" value="Winged helix' DNA-binding domain"/>
    <property type="match status" value="1"/>
</dbReference>
<protein>
    <submittedName>
        <fullName evidence="5">Helix-turn-helix transcriptional regulator</fullName>
    </submittedName>
</protein>
<keyword evidence="2" id="KW-0238">DNA-binding</keyword>
<proteinExistence type="predicted"/>
<keyword evidence="3" id="KW-0804">Transcription</keyword>
<feature type="domain" description="HTH hxlR-type" evidence="4">
    <location>
        <begin position="8"/>
        <end position="103"/>
    </location>
</feature>
<dbReference type="Proteomes" id="UP001144096">
    <property type="component" value="Unassembled WGS sequence"/>
</dbReference>
<evidence type="ECO:0000256" key="3">
    <source>
        <dbReference type="ARBA" id="ARBA00023163"/>
    </source>
</evidence>
<dbReference type="AlphaFoldDB" id="A0A9X2NHP5"/>
<sequence>MTSYRQHCPVATAAEVLGQSWTLLVVRELLHGNSRVSEIARGVPGMSSALLARRLKLLTEAGVVTRLASTGEGRFALTPAGRDLAPVVEQLGRWGRRWMPPPRSGDLKPNLLLLDICRSIDPARLPSEKVSLHLRFAETPPPRWWWLVLSPEGAASTDSDPRLPTVARIDCTVSALAGVWLGHRSWREALADHAIRFDGTREAVRNAIGWLGRNRFTDPVMTVSATNRMMRQQFD</sequence>
<dbReference type="RefSeq" id="WP_257925523.1">
    <property type="nucleotide sequence ID" value="NZ_JAMXQV010000029.1"/>
</dbReference>
<comment type="caution">
    <text evidence="5">The sequence shown here is derived from an EMBL/GenBank/DDBJ whole genome shotgun (WGS) entry which is preliminary data.</text>
</comment>
<dbReference type="InterPro" id="IPR036388">
    <property type="entry name" value="WH-like_DNA-bd_sf"/>
</dbReference>
<organism evidence="5 6">
    <name type="scientific">Amycolatopsis iheyensis</name>
    <dbReference type="NCBI Taxonomy" id="2945988"/>
    <lineage>
        <taxon>Bacteria</taxon>
        <taxon>Bacillati</taxon>
        <taxon>Actinomycetota</taxon>
        <taxon>Actinomycetes</taxon>
        <taxon>Pseudonocardiales</taxon>
        <taxon>Pseudonocardiaceae</taxon>
        <taxon>Amycolatopsis</taxon>
    </lineage>
</organism>
<evidence type="ECO:0000313" key="6">
    <source>
        <dbReference type="Proteomes" id="UP001144096"/>
    </source>
</evidence>
<evidence type="ECO:0000256" key="2">
    <source>
        <dbReference type="ARBA" id="ARBA00023125"/>
    </source>
</evidence>
<dbReference type="EMBL" id="JAMXQV010000029">
    <property type="protein sequence ID" value="MCR6488954.1"/>
    <property type="molecule type" value="Genomic_DNA"/>
</dbReference>
<dbReference type="InterPro" id="IPR002577">
    <property type="entry name" value="HTH_HxlR"/>
</dbReference>
<keyword evidence="1" id="KW-0805">Transcription regulation</keyword>
<dbReference type="GO" id="GO:0003677">
    <property type="term" value="F:DNA binding"/>
    <property type="evidence" value="ECO:0007669"/>
    <property type="project" value="UniProtKB-KW"/>
</dbReference>
<reference evidence="5" key="1">
    <citation type="submission" date="2022-06" db="EMBL/GenBank/DDBJ databases">
        <title>Amycolatopsis iheyaensis sp. nov., a new species of the genus Amycolatopsis isolated from soil in Iheya island, Japan.</title>
        <authorList>
            <person name="Ngamcharungchit C."/>
            <person name="Kanto H."/>
            <person name="Take A."/>
            <person name="Intra B."/>
            <person name="Matsumoto A."/>
            <person name="Panbangred W."/>
            <person name="Inahashi Y."/>
        </authorList>
    </citation>
    <scope>NUCLEOTIDE SEQUENCE</scope>
    <source>
        <strain evidence="5">OK19-0408</strain>
    </source>
</reference>
<name>A0A9X2NHP5_9PSEU</name>
<dbReference type="Gene3D" id="1.10.10.10">
    <property type="entry name" value="Winged helix-like DNA-binding domain superfamily/Winged helix DNA-binding domain"/>
    <property type="match status" value="1"/>
</dbReference>
<evidence type="ECO:0000313" key="5">
    <source>
        <dbReference type="EMBL" id="MCR6488954.1"/>
    </source>
</evidence>
<evidence type="ECO:0000259" key="4">
    <source>
        <dbReference type="PROSITE" id="PS51118"/>
    </source>
</evidence>